<keyword evidence="7 9" id="KW-0539">Nucleus</keyword>
<dbReference type="PANTHER" id="PTHR35784">
    <property type="entry name" value="MEDIATOR OF RNA POLYMERASE II TRANSCRIPTION SUBUNIT 5"/>
    <property type="match status" value="1"/>
</dbReference>
<dbReference type="Proteomes" id="UP000799766">
    <property type="component" value="Unassembled WGS sequence"/>
</dbReference>
<evidence type="ECO:0000256" key="9">
    <source>
        <dbReference type="RuleBase" id="RU364142"/>
    </source>
</evidence>
<evidence type="ECO:0000256" key="8">
    <source>
        <dbReference type="ARBA" id="ARBA00031256"/>
    </source>
</evidence>
<sequence length="1115" mass="120261">MEPPSKAWSAFFAACFQRRIRADGFDAFATELHGRFPLPGPSLAALLLRPLGLQQRRQLRRQPKAHGTAHGGSQQQQHQQQQQQQQTQLPTSAVVDPLILVYLDRLLAAEYVNCSDVLYVLLWLATGAHDEQDGHHHGPPKPAAGVPGAVADGAGQHQRDGDSRSASASSSRCPPDLEEHVFFRLAKCFTAPDQPRTVADARRVLILAARWMSFLAASDSMQQAMAAADGIQHVQPQSAMVREAFGTLLLALTENQRVVGVLTHLLSKEFRQSFGQNLSLFIPFLAQTSIQISNRLEVFQKEHGLGGESINDLAGTAEKASFDAMQLEAILDLPAVNTRAGMYIFLSSLLAARPLTDDHMVLNYLNMRYKGDVHSLIVELITGSFDILANGMYRNESPHTMSVMRSFLVNKVPLLLTVLSQSMFPPLTAEYCITQALSHVDPNTFPPPSGNFNFTSDNSSLSDMRQDFLFACCLHQLIPEDSIERLLGEAPLSSLPAGGKYVKETLVAQCSTNPERVEELLNELESFDGNAGAIVGAVTEIIRNFCSTKETLSLKSICYSLSRKPQSLDVMMQFTSPASILQPLCQLLDSWKCDDDQGEYQPVYDEFGAVLLLVLAFVHRYDLSSFDIGLDPASFVSQFLDHGHLSIPLDSLTEDQNKHLGGWLKGLFEGIEDELMSTCRPQEFYMLVPTLMNQILFACSEDVLSLETVKGGLEFLLETFLLPSLVSAISWMATHALETSNRDLDILVQIINKLVQPTSISGDAQIMHGTILAIVSSRLDKCMRTLRRRTSNSHEIDTLLQAIKPHLHYERSPYSSIQEIETWTSAPGSNMRLAVKNLLQSLVTWSIAPEMANPPSYSHRQFFTATNLNGAHKVLGALLEETKTQTETGNGSLAIDVASSLICAPSADNSPVAIDWLGFPATVHAHQQQQGHPTQLRTRLNLRDALRGAVSGSGDAASLLARDPGMAEALVRLHRRVEAQLAPAATAVDPAAAAAGGAAGLHDIAAADVAAQMAAADVDIMQGMDDMAGLGGAAGDAAGAGGAAAAEAEDLERQLEMAAAGGADDGGAAAAELDAALGIDSLGGDMDAGGFGVLGDGDDDIFAGLDDIGAEMENY</sequence>
<keyword evidence="6 9" id="KW-0804">Transcription</keyword>
<gene>
    <name evidence="9" type="primary">MED5</name>
    <name evidence="11" type="ORF">BDY21DRAFT_360731</name>
</gene>
<dbReference type="GO" id="GO:0003712">
    <property type="term" value="F:transcription coregulator activity"/>
    <property type="evidence" value="ECO:0007669"/>
    <property type="project" value="InterPro"/>
</dbReference>
<evidence type="ECO:0000313" key="11">
    <source>
        <dbReference type="EMBL" id="KAF2461655.1"/>
    </source>
</evidence>
<accession>A0A6A6PCE7</accession>
<feature type="region of interest" description="Disordered" evidence="10">
    <location>
        <begin position="58"/>
        <end position="88"/>
    </location>
</feature>
<dbReference type="OrthoDB" id="5322661at2759"/>
<comment type="subunit">
    <text evidence="9">Component of the Mediator complex.</text>
</comment>
<comment type="function">
    <text evidence="9">Component of the Mediator complex, a coactivator involved in the regulated transcription of nearly all RNA polymerase II-dependent genes. Mediator functions as a bridge to convey information from gene-specific regulatory proteins to the basal RNA polymerase II transcription machinery. Mediator is recruited to promoters by direct interactions with regulatory proteins and serves as a scaffold for the assembly of a functional preinitiation complex with RNA polymerase II and the general transcription factors.</text>
</comment>
<organism evidence="11 12">
    <name type="scientific">Lineolata rhizophorae</name>
    <dbReference type="NCBI Taxonomy" id="578093"/>
    <lineage>
        <taxon>Eukaryota</taxon>
        <taxon>Fungi</taxon>
        <taxon>Dikarya</taxon>
        <taxon>Ascomycota</taxon>
        <taxon>Pezizomycotina</taxon>
        <taxon>Dothideomycetes</taxon>
        <taxon>Dothideomycetes incertae sedis</taxon>
        <taxon>Lineolatales</taxon>
        <taxon>Lineolataceae</taxon>
        <taxon>Lineolata</taxon>
    </lineage>
</organism>
<keyword evidence="12" id="KW-1185">Reference proteome</keyword>
<feature type="compositionally biased region" description="Low complexity" evidence="10">
    <location>
        <begin position="143"/>
        <end position="155"/>
    </location>
</feature>
<evidence type="ECO:0000256" key="5">
    <source>
        <dbReference type="ARBA" id="ARBA00023159"/>
    </source>
</evidence>
<evidence type="ECO:0000256" key="10">
    <source>
        <dbReference type="SAM" id="MobiDB-lite"/>
    </source>
</evidence>
<feature type="compositionally biased region" description="Low complexity" evidence="10">
    <location>
        <begin position="74"/>
        <end position="88"/>
    </location>
</feature>
<evidence type="ECO:0000256" key="6">
    <source>
        <dbReference type="ARBA" id="ARBA00023163"/>
    </source>
</evidence>
<dbReference type="GO" id="GO:0006357">
    <property type="term" value="P:regulation of transcription by RNA polymerase II"/>
    <property type="evidence" value="ECO:0007669"/>
    <property type="project" value="InterPro"/>
</dbReference>
<evidence type="ECO:0000313" key="12">
    <source>
        <dbReference type="Proteomes" id="UP000799766"/>
    </source>
</evidence>
<name>A0A6A6PCE7_9PEZI</name>
<evidence type="ECO:0000256" key="7">
    <source>
        <dbReference type="ARBA" id="ARBA00023242"/>
    </source>
</evidence>
<dbReference type="Pfam" id="PF08689">
    <property type="entry name" value="Med5"/>
    <property type="match status" value="1"/>
</dbReference>
<comment type="subcellular location">
    <subcellularLocation>
        <location evidence="1 9">Nucleus</location>
    </subcellularLocation>
</comment>
<comment type="similarity">
    <text evidence="2 9">Belongs to the Mediator complex subunit 5 family.</text>
</comment>
<keyword evidence="4 9" id="KW-0805">Transcription regulation</keyword>
<evidence type="ECO:0000256" key="3">
    <source>
        <dbReference type="ARBA" id="ARBA00020628"/>
    </source>
</evidence>
<protein>
    <recommendedName>
        <fullName evidence="3 9">Mediator of RNA polymerase II transcription subunit 5</fullName>
    </recommendedName>
    <alternativeName>
        <fullName evidence="8 9">Mediator complex subunit 5</fullName>
    </alternativeName>
</protein>
<feature type="region of interest" description="Disordered" evidence="10">
    <location>
        <begin position="130"/>
        <end position="174"/>
    </location>
</feature>
<dbReference type="GO" id="GO:0016592">
    <property type="term" value="C:mediator complex"/>
    <property type="evidence" value="ECO:0007669"/>
    <property type="project" value="InterPro"/>
</dbReference>
<keyword evidence="5 9" id="KW-0010">Activator</keyword>
<dbReference type="AlphaFoldDB" id="A0A6A6PCE7"/>
<evidence type="ECO:0000256" key="1">
    <source>
        <dbReference type="ARBA" id="ARBA00004123"/>
    </source>
</evidence>
<dbReference type="InterPro" id="IPR014801">
    <property type="entry name" value="Mediator_Med5_fun"/>
</dbReference>
<reference evidence="11" key="1">
    <citation type="journal article" date="2020" name="Stud. Mycol.">
        <title>101 Dothideomycetes genomes: a test case for predicting lifestyles and emergence of pathogens.</title>
        <authorList>
            <person name="Haridas S."/>
            <person name="Albert R."/>
            <person name="Binder M."/>
            <person name="Bloem J."/>
            <person name="Labutti K."/>
            <person name="Salamov A."/>
            <person name="Andreopoulos B."/>
            <person name="Baker S."/>
            <person name="Barry K."/>
            <person name="Bills G."/>
            <person name="Bluhm B."/>
            <person name="Cannon C."/>
            <person name="Castanera R."/>
            <person name="Culley D."/>
            <person name="Daum C."/>
            <person name="Ezra D."/>
            <person name="Gonzalez J."/>
            <person name="Henrissat B."/>
            <person name="Kuo A."/>
            <person name="Liang C."/>
            <person name="Lipzen A."/>
            <person name="Lutzoni F."/>
            <person name="Magnuson J."/>
            <person name="Mondo S."/>
            <person name="Nolan M."/>
            <person name="Ohm R."/>
            <person name="Pangilinan J."/>
            <person name="Park H.-J."/>
            <person name="Ramirez L."/>
            <person name="Alfaro M."/>
            <person name="Sun H."/>
            <person name="Tritt A."/>
            <person name="Yoshinaga Y."/>
            <person name="Zwiers L.-H."/>
            <person name="Turgeon B."/>
            <person name="Goodwin S."/>
            <person name="Spatafora J."/>
            <person name="Crous P."/>
            <person name="Grigoriev I."/>
        </authorList>
    </citation>
    <scope>NUCLEOTIDE SEQUENCE</scope>
    <source>
        <strain evidence="11">ATCC 16933</strain>
    </source>
</reference>
<proteinExistence type="inferred from homology"/>
<evidence type="ECO:0000256" key="4">
    <source>
        <dbReference type="ARBA" id="ARBA00023015"/>
    </source>
</evidence>
<evidence type="ECO:0000256" key="2">
    <source>
        <dbReference type="ARBA" id="ARBA00008782"/>
    </source>
</evidence>
<dbReference type="PANTHER" id="PTHR35784:SF1">
    <property type="entry name" value="MEDIATOR OF RNA POLYMERASE II TRANSCRIPTION SUBUNIT 5"/>
    <property type="match status" value="1"/>
</dbReference>
<dbReference type="EMBL" id="MU001671">
    <property type="protein sequence ID" value="KAF2461655.1"/>
    <property type="molecule type" value="Genomic_DNA"/>
</dbReference>